<evidence type="ECO:0000313" key="2">
    <source>
        <dbReference type="Proteomes" id="UP000326671"/>
    </source>
</evidence>
<name>A0A5J5HQP8_9BACI</name>
<protein>
    <submittedName>
        <fullName evidence="1">Uncharacterized protein</fullName>
    </submittedName>
</protein>
<dbReference type="AlphaFoldDB" id="A0A5J5HQP8"/>
<dbReference type="RefSeq" id="WP_150441294.1">
    <property type="nucleotide sequence ID" value="NZ_VYKL01000026.1"/>
</dbReference>
<gene>
    <name evidence="1" type="ORF">F4V44_17490</name>
</gene>
<reference evidence="1 2" key="1">
    <citation type="submission" date="2019-09" db="EMBL/GenBank/DDBJ databases">
        <title>Whole genome sequences of isolates from the Mars Exploration Rovers.</title>
        <authorList>
            <person name="Seuylemezian A."/>
            <person name="Vaishampayan P."/>
        </authorList>
    </citation>
    <scope>NUCLEOTIDE SEQUENCE [LARGE SCALE GENOMIC DNA]</scope>
    <source>
        <strain evidence="1 2">MER_TA_151</strain>
    </source>
</reference>
<dbReference type="EMBL" id="VYKL01000026">
    <property type="protein sequence ID" value="KAA9021767.1"/>
    <property type="molecule type" value="Genomic_DNA"/>
</dbReference>
<dbReference type="OrthoDB" id="2375516at2"/>
<dbReference type="Proteomes" id="UP000326671">
    <property type="component" value="Unassembled WGS sequence"/>
</dbReference>
<keyword evidence="2" id="KW-1185">Reference proteome</keyword>
<comment type="caution">
    <text evidence="1">The sequence shown here is derived from an EMBL/GenBank/DDBJ whole genome shotgun (WGS) entry which is preliminary data.</text>
</comment>
<accession>A0A5J5HQP8</accession>
<sequence length="122" mass="14475">MGRILHFGEEELTLKLTGIPSYLSLTRKVIMPYRIIKNVYVDYFQAHVIMLRMPGTSIPPLDMYEGSFEYGNEWYFLSYERVQPLIFIELEGHKKFRYVIFQMEKPTSVAAEIRRRVTNFAV</sequence>
<organism evidence="1 2">
    <name type="scientific">Niallia endozanthoxylica</name>
    <dbReference type="NCBI Taxonomy" id="2036016"/>
    <lineage>
        <taxon>Bacteria</taxon>
        <taxon>Bacillati</taxon>
        <taxon>Bacillota</taxon>
        <taxon>Bacilli</taxon>
        <taxon>Bacillales</taxon>
        <taxon>Bacillaceae</taxon>
        <taxon>Niallia</taxon>
    </lineage>
</organism>
<evidence type="ECO:0000313" key="1">
    <source>
        <dbReference type="EMBL" id="KAA9021767.1"/>
    </source>
</evidence>
<proteinExistence type="predicted"/>